<proteinExistence type="predicted"/>
<evidence type="ECO:0000313" key="2">
    <source>
        <dbReference type="EMBL" id="TWU11064.1"/>
    </source>
</evidence>
<protein>
    <submittedName>
        <fullName evidence="2">Uncharacterized protein</fullName>
    </submittedName>
</protein>
<evidence type="ECO:0000256" key="1">
    <source>
        <dbReference type="SAM" id="Phobius"/>
    </source>
</evidence>
<dbReference type="EMBL" id="SJPU01000003">
    <property type="protein sequence ID" value="TWU11064.1"/>
    <property type="molecule type" value="Genomic_DNA"/>
</dbReference>
<keyword evidence="1" id="KW-1133">Transmembrane helix</keyword>
<dbReference type="AlphaFoldDB" id="A0A5C6BKT1"/>
<keyword evidence="3" id="KW-1185">Reference proteome</keyword>
<feature type="transmembrane region" description="Helical" evidence="1">
    <location>
        <begin position="12"/>
        <end position="30"/>
    </location>
</feature>
<dbReference type="Proteomes" id="UP000319908">
    <property type="component" value="Unassembled WGS sequence"/>
</dbReference>
<name>A0A5C6BKT1_9BACT</name>
<accession>A0A5C6BKT1</accession>
<reference evidence="2 3" key="1">
    <citation type="journal article" date="2020" name="Antonie Van Leeuwenhoek">
        <title>Rhodopirellula heiligendammensis sp. nov., Rhodopirellula pilleata sp. nov., and Rhodopirellula solitaria sp. nov. isolated from natural or artificial marine surfaces in Northern Germany and California, USA, and emended description of the genus Rhodopirellula.</title>
        <authorList>
            <person name="Kallscheuer N."/>
            <person name="Wiegand S."/>
            <person name="Jogler M."/>
            <person name="Boedeker C."/>
            <person name="Peeters S.H."/>
            <person name="Rast P."/>
            <person name="Heuer A."/>
            <person name="Jetten M.S.M."/>
            <person name="Rohde M."/>
            <person name="Jogler C."/>
        </authorList>
    </citation>
    <scope>NUCLEOTIDE SEQUENCE [LARGE SCALE GENOMIC DNA]</scope>
    <source>
        <strain evidence="2 3">Poly21</strain>
    </source>
</reference>
<keyword evidence="1" id="KW-0812">Transmembrane</keyword>
<sequence length="67" mass="7477">MGAGLFDEAIGIRWMLGRIVLATAGVRRFAFTKNRMEMLVSERITTCATNGVTVRLNLTRMMVGGWQ</sequence>
<keyword evidence="1" id="KW-0472">Membrane</keyword>
<organism evidence="2 3">
    <name type="scientific">Allorhodopirellula heiligendammensis</name>
    <dbReference type="NCBI Taxonomy" id="2714739"/>
    <lineage>
        <taxon>Bacteria</taxon>
        <taxon>Pseudomonadati</taxon>
        <taxon>Planctomycetota</taxon>
        <taxon>Planctomycetia</taxon>
        <taxon>Pirellulales</taxon>
        <taxon>Pirellulaceae</taxon>
        <taxon>Allorhodopirellula</taxon>
    </lineage>
</organism>
<gene>
    <name evidence="2" type="ORF">Poly21_49710</name>
</gene>
<comment type="caution">
    <text evidence="2">The sequence shown here is derived from an EMBL/GenBank/DDBJ whole genome shotgun (WGS) entry which is preliminary data.</text>
</comment>
<evidence type="ECO:0000313" key="3">
    <source>
        <dbReference type="Proteomes" id="UP000319908"/>
    </source>
</evidence>